<comment type="similarity">
    <text evidence="1 8">Belongs to the RecN family.</text>
</comment>
<evidence type="ECO:0000313" key="11">
    <source>
        <dbReference type="Proteomes" id="UP000288246"/>
    </source>
</evidence>
<keyword evidence="4 8" id="KW-0227">DNA damage</keyword>
<evidence type="ECO:0000256" key="6">
    <source>
        <dbReference type="ARBA" id="ARBA00023204"/>
    </source>
</evidence>
<dbReference type="PIRSF" id="PIRSF003128">
    <property type="entry name" value="RecN"/>
    <property type="match status" value="1"/>
</dbReference>
<evidence type="ECO:0000256" key="7">
    <source>
        <dbReference type="ARBA" id="ARBA00033408"/>
    </source>
</evidence>
<dbReference type="GO" id="GO:0005524">
    <property type="term" value="F:ATP binding"/>
    <property type="evidence" value="ECO:0007669"/>
    <property type="project" value="UniProtKB-KW"/>
</dbReference>
<reference evidence="10 11" key="1">
    <citation type="submission" date="2018-11" db="EMBL/GenBank/DDBJ databases">
        <title>Draft genome sequence of Cellulomonas takizawaensis strain TKZ-21.</title>
        <authorList>
            <person name="Yamamura H."/>
            <person name="Hayashi T."/>
            <person name="Hamada M."/>
            <person name="Serisawa Y."/>
            <person name="Matsuyama K."/>
            <person name="Nakagawa Y."/>
            <person name="Otoguro M."/>
            <person name="Yanagida F."/>
            <person name="Hayakawa M."/>
        </authorList>
    </citation>
    <scope>NUCLEOTIDE SEQUENCE [LARGE SCALE GENOMIC DNA]</scope>
    <source>
        <strain evidence="10 11">TKZ-21</strain>
    </source>
</reference>
<evidence type="ECO:0000256" key="3">
    <source>
        <dbReference type="ARBA" id="ARBA00022741"/>
    </source>
</evidence>
<dbReference type="CDD" id="cd03241">
    <property type="entry name" value="ABC_RecN"/>
    <property type="match status" value="1"/>
</dbReference>
<feature type="domain" description="Rad50/SbcC-type AAA" evidence="9">
    <location>
        <begin position="5"/>
        <end position="55"/>
    </location>
</feature>
<dbReference type="InterPro" id="IPR038729">
    <property type="entry name" value="Rad50/SbcC_AAA"/>
</dbReference>
<dbReference type="PANTHER" id="PTHR11059:SF0">
    <property type="entry name" value="DNA REPAIR PROTEIN RECN"/>
    <property type="match status" value="1"/>
</dbReference>
<gene>
    <name evidence="10" type="primary">recN</name>
    <name evidence="10" type="ORF">CTKZ_35360</name>
</gene>
<accession>A0A401V4Z0</accession>
<sequence>MIEEIRIDNLGVITRAHVELGPGLTVLTGETGAGKTMVLTALSLLLGGKADPATVRRGAASAAVEGRVLLPGDAPAVARAAEAGAELDDDGSLLLVRTVGAGSDGVAGRSRAYVGGRSVPQAVLADLAEALVTVHGQADQARLRSPAHQREALDAFVGEAHRDTLARYRAAWAERARVVEELDDLVARTQERAREAELLRLGLAEVERVDPQPGEDVALAEEADRLSHAEDLRAAASGAHEALAGEADASGDALAATEVVDRAKRLLEQAGGHDQALAALATRVAEAGYLLADVAAELSSYMEDLQADPLRLEAVQQRRAALAQLTRSYGSDVAQVLAWAEDAGRRLLDLDGGDQRLDDLRARVHELDEAVAALAADLTQGRTEAASRLAAAVSAELSGLAMAGAELQVTVEPAEPGPYGADRVEMLLVPHAGAPARPLGKGASGGELSRVMLAIEVTLATAPDSGAARPGTFVFDEVDAGVGGRAAIEVGRRLADVARSAQVLVVTHLAQVAAFADRHLVVTKSTADGVDVVTESDVRLVTDEARVRELARMLSGQDDSEAARTHAAELLELSTVGR</sequence>
<name>A0A401V4Z0_9CELL</name>
<dbReference type="NCBIfam" id="TIGR00634">
    <property type="entry name" value="recN"/>
    <property type="match status" value="1"/>
</dbReference>
<keyword evidence="6 8" id="KW-0234">DNA repair</keyword>
<dbReference type="PANTHER" id="PTHR11059">
    <property type="entry name" value="DNA REPAIR PROTEIN RECN"/>
    <property type="match status" value="1"/>
</dbReference>
<dbReference type="GO" id="GO:0006302">
    <property type="term" value="P:double-strand break repair"/>
    <property type="evidence" value="ECO:0007669"/>
    <property type="project" value="InterPro"/>
</dbReference>
<evidence type="ECO:0000256" key="5">
    <source>
        <dbReference type="ARBA" id="ARBA00022840"/>
    </source>
</evidence>
<dbReference type="InterPro" id="IPR027417">
    <property type="entry name" value="P-loop_NTPase"/>
</dbReference>
<evidence type="ECO:0000256" key="2">
    <source>
        <dbReference type="ARBA" id="ARBA00021315"/>
    </source>
</evidence>
<dbReference type="GO" id="GO:0006310">
    <property type="term" value="P:DNA recombination"/>
    <property type="evidence" value="ECO:0007669"/>
    <property type="project" value="InterPro"/>
</dbReference>
<dbReference type="GO" id="GO:0016887">
    <property type="term" value="F:ATP hydrolysis activity"/>
    <property type="evidence" value="ECO:0007669"/>
    <property type="project" value="InterPro"/>
</dbReference>
<organism evidence="10 11">
    <name type="scientific">Cellulomonas algicola</name>
    <dbReference type="NCBI Taxonomy" id="2071633"/>
    <lineage>
        <taxon>Bacteria</taxon>
        <taxon>Bacillati</taxon>
        <taxon>Actinomycetota</taxon>
        <taxon>Actinomycetes</taxon>
        <taxon>Micrococcales</taxon>
        <taxon>Cellulomonadaceae</taxon>
        <taxon>Cellulomonas</taxon>
    </lineage>
</organism>
<dbReference type="Proteomes" id="UP000288246">
    <property type="component" value="Unassembled WGS sequence"/>
</dbReference>
<protein>
    <recommendedName>
        <fullName evidence="2 8">DNA repair protein RecN</fullName>
    </recommendedName>
    <alternativeName>
        <fullName evidence="7 8">Recombination protein N</fullName>
    </alternativeName>
</protein>
<comment type="caution">
    <text evidence="10">The sequence shown here is derived from an EMBL/GenBank/DDBJ whole genome shotgun (WGS) entry which is preliminary data.</text>
</comment>
<proteinExistence type="inferred from homology"/>
<dbReference type="GO" id="GO:0009432">
    <property type="term" value="P:SOS response"/>
    <property type="evidence" value="ECO:0007669"/>
    <property type="project" value="TreeGrafter"/>
</dbReference>
<evidence type="ECO:0000313" key="10">
    <source>
        <dbReference type="EMBL" id="GCD21974.1"/>
    </source>
</evidence>
<dbReference type="GO" id="GO:0043590">
    <property type="term" value="C:bacterial nucleoid"/>
    <property type="evidence" value="ECO:0007669"/>
    <property type="project" value="TreeGrafter"/>
</dbReference>
<dbReference type="InterPro" id="IPR004604">
    <property type="entry name" value="DNA_recomb/repair_RecN"/>
</dbReference>
<keyword evidence="11" id="KW-1185">Reference proteome</keyword>
<keyword evidence="5" id="KW-0067">ATP-binding</keyword>
<dbReference type="Gene3D" id="3.40.50.300">
    <property type="entry name" value="P-loop containing nucleotide triphosphate hydrolases"/>
    <property type="match status" value="2"/>
</dbReference>
<evidence type="ECO:0000256" key="4">
    <source>
        <dbReference type="ARBA" id="ARBA00022763"/>
    </source>
</evidence>
<dbReference type="SUPFAM" id="SSF52540">
    <property type="entry name" value="P-loop containing nucleoside triphosphate hydrolases"/>
    <property type="match status" value="2"/>
</dbReference>
<dbReference type="EMBL" id="BHYL01000394">
    <property type="protein sequence ID" value="GCD21974.1"/>
    <property type="molecule type" value="Genomic_DNA"/>
</dbReference>
<comment type="function">
    <text evidence="8">May be involved in recombinational repair of damaged DNA.</text>
</comment>
<dbReference type="Pfam" id="PF13476">
    <property type="entry name" value="AAA_23"/>
    <property type="match status" value="1"/>
</dbReference>
<evidence type="ECO:0000259" key="9">
    <source>
        <dbReference type="Pfam" id="PF13476"/>
    </source>
</evidence>
<keyword evidence="3" id="KW-0547">Nucleotide-binding</keyword>
<evidence type="ECO:0000256" key="8">
    <source>
        <dbReference type="PIRNR" id="PIRNR003128"/>
    </source>
</evidence>
<dbReference type="AlphaFoldDB" id="A0A401V4Z0"/>
<evidence type="ECO:0000256" key="1">
    <source>
        <dbReference type="ARBA" id="ARBA00009441"/>
    </source>
</evidence>
<dbReference type="OrthoDB" id="9806954at2"/>
<dbReference type="RefSeq" id="WP_124344519.1">
    <property type="nucleotide sequence ID" value="NZ_BHYL01000394.1"/>
</dbReference>